<dbReference type="EMBL" id="REGN01001916">
    <property type="protein sequence ID" value="RNA31634.1"/>
    <property type="molecule type" value="Genomic_DNA"/>
</dbReference>
<feature type="transmembrane region" description="Helical" evidence="2">
    <location>
        <begin position="158"/>
        <end position="177"/>
    </location>
</feature>
<accession>A0A3M7S732</accession>
<feature type="transmembrane region" description="Helical" evidence="2">
    <location>
        <begin position="381"/>
        <end position="403"/>
    </location>
</feature>
<evidence type="ECO:0000313" key="4">
    <source>
        <dbReference type="EMBL" id="RNA31634.1"/>
    </source>
</evidence>
<keyword evidence="2" id="KW-0812">Transmembrane</keyword>
<protein>
    <submittedName>
        <fullName evidence="4">Monocarboxylate transporter 2-like</fullName>
    </submittedName>
</protein>
<dbReference type="InterPro" id="IPR050327">
    <property type="entry name" value="Proton-linked_MCT"/>
</dbReference>
<feature type="transmembrane region" description="Helical" evidence="2">
    <location>
        <begin position="26"/>
        <end position="48"/>
    </location>
</feature>
<feature type="transmembrane region" description="Helical" evidence="2">
    <location>
        <begin position="352"/>
        <end position="374"/>
    </location>
</feature>
<feature type="transmembrane region" description="Helical" evidence="2">
    <location>
        <begin position="68"/>
        <end position="88"/>
    </location>
</feature>
<dbReference type="Pfam" id="PF07690">
    <property type="entry name" value="MFS_1"/>
    <property type="match status" value="1"/>
</dbReference>
<reference evidence="4 5" key="1">
    <citation type="journal article" date="2018" name="Sci. Rep.">
        <title>Genomic signatures of local adaptation to the degree of environmental predictability in rotifers.</title>
        <authorList>
            <person name="Franch-Gras L."/>
            <person name="Hahn C."/>
            <person name="Garcia-Roger E.M."/>
            <person name="Carmona M.J."/>
            <person name="Serra M."/>
            <person name="Gomez A."/>
        </authorList>
    </citation>
    <scope>NUCLEOTIDE SEQUENCE [LARGE SCALE GENOMIC DNA]</scope>
    <source>
        <strain evidence="4">HYR1</strain>
    </source>
</reference>
<evidence type="ECO:0000259" key="3">
    <source>
        <dbReference type="PROSITE" id="PS50850"/>
    </source>
</evidence>
<feature type="transmembrane region" description="Helical" evidence="2">
    <location>
        <begin position="415"/>
        <end position="438"/>
    </location>
</feature>
<dbReference type="PANTHER" id="PTHR11360">
    <property type="entry name" value="MONOCARBOXYLATE TRANSPORTER"/>
    <property type="match status" value="1"/>
</dbReference>
<dbReference type="GO" id="GO:0016020">
    <property type="term" value="C:membrane"/>
    <property type="evidence" value="ECO:0007669"/>
    <property type="project" value="UniProtKB-SubCell"/>
</dbReference>
<comment type="subcellular location">
    <subcellularLocation>
        <location evidence="1">Membrane</location>
        <topology evidence="1">Multi-pass membrane protein</topology>
    </subcellularLocation>
</comment>
<dbReference type="InterPro" id="IPR020846">
    <property type="entry name" value="MFS_dom"/>
</dbReference>
<evidence type="ECO:0000313" key="5">
    <source>
        <dbReference type="Proteomes" id="UP000276133"/>
    </source>
</evidence>
<proteinExistence type="predicted"/>
<name>A0A3M7S732_BRAPC</name>
<feature type="transmembrane region" description="Helical" evidence="2">
    <location>
        <begin position="295"/>
        <end position="313"/>
    </location>
</feature>
<feature type="domain" description="Major facilitator superfamily (MFS) profile" evidence="3">
    <location>
        <begin position="30"/>
        <end position="440"/>
    </location>
</feature>
<dbReference type="SUPFAM" id="SSF103473">
    <property type="entry name" value="MFS general substrate transporter"/>
    <property type="match status" value="1"/>
</dbReference>
<dbReference type="Proteomes" id="UP000276133">
    <property type="component" value="Unassembled WGS sequence"/>
</dbReference>
<keyword evidence="5" id="KW-1185">Reference proteome</keyword>
<organism evidence="4 5">
    <name type="scientific">Brachionus plicatilis</name>
    <name type="common">Marine rotifer</name>
    <name type="synonym">Brachionus muelleri</name>
    <dbReference type="NCBI Taxonomy" id="10195"/>
    <lineage>
        <taxon>Eukaryota</taxon>
        <taxon>Metazoa</taxon>
        <taxon>Spiralia</taxon>
        <taxon>Gnathifera</taxon>
        <taxon>Rotifera</taxon>
        <taxon>Eurotatoria</taxon>
        <taxon>Monogononta</taxon>
        <taxon>Pseudotrocha</taxon>
        <taxon>Ploima</taxon>
        <taxon>Brachionidae</taxon>
        <taxon>Brachionus</taxon>
    </lineage>
</organism>
<dbReference type="PANTHER" id="PTHR11360:SF284">
    <property type="entry name" value="EG:103B4.3 PROTEIN-RELATED"/>
    <property type="match status" value="1"/>
</dbReference>
<dbReference type="Gene3D" id="1.20.1250.20">
    <property type="entry name" value="MFS general substrate transporter like domains"/>
    <property type="match status" value="1"/>
</dbReference>
<feature type="transmembrane region" description="Helical" evidence="2">
    <location>
        <begin position="189"/>
        <end position="210"/>
    </location>
</feature>
<evidence type="ECO:0000256" key="1">
    <source>
        <dbReference type="ARBA" id="ARBA00004141"/>
    </source>
</evidence>
<feature type="transmembrane region" description="Helical" evidence="2">
    <location>
        <begin position="325"/>
        <end position="346"/>
    </location>
</feature>
<comment type="caution">
    <text evidence="4">The sequence shown here is derived from an EMBL/GenBank/DDBJ whole genome shotgun (WGS) entry which is preliminary data.</text>
</comment>
<feature type="transmembrane region" description="Helical" evidence="2">
    <location>
        <begin position="258"/>
        <end position="283"/>
    </location>
</feature>
<keyword evidence="2" id="KW-0472">Membrane</keyword>
<dbReference type="PROSITE" id="PS50850">
    <property type="entry name" value="MFS"/>
    <property type="match status" value="1"/>
</dbReference>
<sequence>MSNEVKKESKELDMDKKKFIKPDGGYGWVILFVAFSISFVMDGCMYSFGIVLDEIKNHYNATQEVANLIPSLNTGFLFLSGPVSAALAKQFGCRPVVMAGSLIFSLMYFVSPYLPSIYLMKFSFGIIGDAIFFSKGISFGCAYLTNFIILVDYFDRRLGFANGLTMSGSGLGNFAYAPLTKFLIEDFKWQNTMLILGGTIFLCTFLGALLRPIEHYYKKVNQNEDLDETSDEKKEEKNVSSVVKNLLKEMTNFKILKLNFSFLLITLSNFFIFFVYFIPFIYIPIRAKDLQIAQFAWLISIIGIVNIPMRIIFGIISDRKIIRPIHMNTLCIFFASGSMYSYFYLATFYHQAVATAVFGMAAAGINSLTTPYLVDIVGSEAFANANGILNMFRGLSCIFGPFIAGFLSEKLKSNLYAFVFCGTSLALAGILSFFVSIITTKSEKNTKSLELVKI</sequence>
<dbReference type="CDD" id="cd17352">
    <property type="entry name" value="MFS_MCT_SLC16"/>
    <property type="match status" value="1"/>
</dbReference>
<dbReference type="AlphaFoldDB" id="A0A3M7S732"/>
<dbReference type="GO" id="GO:0008028">
    <property type="term" value="F:monocarboxylic acid transmembrane transporter activity"/>
    <property type="evidence" value="ECO:0007669"/>
    <property type="project" value="TreeGrafter"/>
</dbReference>
<gene>
    <name evidence="4" type="ORF">BpHYR1_045899</name>
</gene>
<evidence type="ECO:0000256" key="2">
    <source>
        <dbReference type="SAM" id="Phobius"/>
    </source>
</evidence>
<keyword evidence="2" id="KW-1133">Transmembrane helix</keyword>
<feature type="transmembrane region" description="Helical" evidence="2">
    <location>
        <begin position="126"/>
        <end position="151"/>
    </location>
</feature>
<dbReference type="OrthoDB" id="2213137at2759"/>
<dbReference type="InterPro" id="IPR036259">
    <property type="entry name" value="MFS_trans_sf"/>
</dbReference>
<dbReference type="InterPro" id="IPR011701">
    <property type="entry name" value="MFS"/>
</dbReference>
<feature type="transmembrane region" description="Helical" evidence="2">
    <location>
        <begin position="95"/>
        <end position="114"/>
    </location>
</feature>